<dbReference type="InterPro" id="IPR006045">
    <property type="entry name" value="Cupin_1"/>
</dbReference>
<feature type="domain" description="Cupin type-1" evidence="1">
    <location>
        <begin position="3"/>
        <end position="130"/>
    </location>
</feature>
<dbReference type="PANTHER" id="PTHR31189">
    <property type="entry name" value="OS03G0336100 PROTEIN-RELATED"/>
    <property type="match status" value="1"/>
</dbReference>
<dbReference type="Proteomes" id="UP000288805">
    <property type="component" value="Unassembled WGS sequence"/>
</dbReference>
<protein>
    <recommendedName>
        <fullName evidence="1">Cupin type-1 domain-containing protein</fullName>
    </recommendedName>
</protein>
<dbReference type="SUPFAM" id="SSF51182">
    <property type="entry name" value="RmlC-like cupins"/>
    <property type="match status" value="2"/>
</dbReference>
<dbReference type="EMBL" id="QGNW01000060">
    <property type="protein sequence ID" value="RVX04561.1"/>
    <property type="molecule type" value="Genomic_DNA"/>
</dbReference>
<dbReference type="Pfam" id="PF00190">
    <property type="entry name" value="Cupin_1"/>
    <property type="match status" value="2"/>
</dbReference>
<organism evidence="2 3">
    <name type="scientific">Vitis vinifera</name>
    <name type="common">Grape</name>
    <dbReference type="NCBI Taxonomy" id="29760"/>
    <lineage>
        <taxon>Eukaryota</taxon>
        <taxon>Viridiplantae</taxon>
        <taxon>Streptophyta</taxon>
        <taxon>Embryophyta</taxon>
        <taxon>Tracheophyta</taxon>
        <taxon>Spermatophyta</taxon>
        <taxon>Magnoliopsida</taxon>
        <taxon>eudicotyledons</taxon>
        <taxon>Gunneridae</taxon>
        <taxon>Pentapetalae</taxon>
        <taxon>rosids</taxon>
        <taxon>Vitales</taxon>
        <taxon>Vitaceae</taxon>
        <taxon>Viteae</taxon>
        <taxon>Vitis</taxon>
    </lineage>
</organism>
<name>A0A438J6I5_VITVI</name>
<dbReference type="InterPro" id="IPR011051">
    <property type="entry name" value="RmlC_Cupin_sf"/>
</dbReference>
<accession>A0A438J6I5</accession>
<evidence type="ECO:0000259" key="1">
    <source>
        <dbReference type="SMART" id="SM00835"/>
    </source>
</evidence>
<proteinExistence type="predicted"/>
<evidence type="ECO:0000313" key="3">
    <source>
        <dbReference type="Proteomes" id="UP000288805"/>
    </source>
</evidence>
<dbReference type="InterPro" id="IPR050253">
    <property type="entry name" value="Seed_Storage-Functional"/>
</dbReference>
<reference evidence="2 3" key="1">
    <citation type="journal article" date="2018" name="PLoS Genet.">
        <title>Population sequencing reveals clonal diversity and ancestral inbreeding in the grapevine cultivar Chardonnay.</title>
        <authorList>
            <person name="Roach M.J."/>
            <person name="Johnson D.L."/>
            <person name="Bohlmann J."/>
            <person name="van Vuuren H.J."/>
            <person name="Jones S.J."/>
            <person name="Pretorius I.S."/>
            <person name="Schmidt S.A."/>
            <person name="Borneman A.R."/>
        </authorList>
    </citation>
    <scope>NUCLEOTIDE SEQUENCE [LARGE SCALE GENOMIC DNA]</scope>
    <source>
        <strain evidence="3">cv. Chardonnay</strain>
        <tissue evidence="2">Leaf</tissue>
    </source>
</reference>
<dbReference type="SMART" id="SM00835">
    <property type="entry name" value="Cupin_1"/>
    <property type="match status" value="1"/>
</dbReference>
<gene>
    <name evidence="2" type="ORF">CK203_023473</name>
</gene>
<comment type="caution">
    <text evidence="2">The sequence shown here is derived from an EMBL/GenBank/DDBJ whole genome shotgun (WGS) entry which is preliminary data.</text>
</comment>
<sequence length="237" mass="25535">MESNLSPKFAQKVFEGEGGSYYSWSSTEFELLKEAKVGGGRLVLQPRGFGPPHYADCNKIGYVLQGTCGIVGMVFPKASEEVVLKLKKGDTIPVPSGFTYFLLTGTQGILGGFSTIFNSRAYNINNEEAKKLAKSQTSVLIIKLDEGQKMPQPCENNSTDKIMYDVDAALPDIDVKNAGSLTALTEMKFPFLGQVGLSATRLKLHANAMSSPMYAADSSVQAIYVTKGSGRIQVVGI</sequence>
<dbReference type="PANTHER" id="PTHR31189:SF45">
    <property type="entry name" value="OS09G0552500 PROTEIN"/>
    <property type="match status" value="1"/>
</dbReference>
<dbReference type="AlphaFoldDB" id="A0A438J6I5"/>
<evidence type="ECO:0000313" key="2">
    <source>
        <dbReference type="EMBL" id="RVX04561.1"/>
    </source>
</evidence>
<dbReference type="Gene3D" id="2.60.120.10">
    <property type="entry name" value="Jelly Rolls"/>
    <property type="match status" value="2"/>
</dbReference>
<dbReference type="InterPro" id="IPR014710">
    <property type="entry name" value="RmlC-like_jellyroll"/>
</dbReference>